<keyword evidence="3" id="KW-1185">Reference proteome</keyword>
<dbReference type="Pfam" id="PF00169">
    <property type="entry name" value="PH"/>
    <property type="match status" value="1"/>
</dbReference>
<feature type="compositionally biased region" description="Basic residues" evidence="1">
    <location>
        <begin position="437"/>
        <end position="449"/>
    </location>
</feature>
<feature type="compositionally biased region" description="Polar residues" evidence="1">
    <location>
        <begin position="208"/>
        <end position="231"/>
    </location>
</feature>
<feature type="compositionally biased region" description="Basic and acidic residues" evidence="1">
    <location>
        <begin position="193"/>
        <end position="207"/>
    </location>
</feature>
<evidence type="ECO:0000259" key="2">
    <source>
        <dbReference type="PROSITE" id="PS50003"/>
    </source>
</evidence>
<dbReference type="InterPro" id="IPR042986">
    <property type="entry name" value="PLEKHS1"/>
</dbReference>
<feature type="compositionally biased region" description="Basic and acidic residues" evidence="1">
    <location>
        <begin position="421"/>
        <end position="432"/>
    </location>
</feature>
<proteinExistence type="predicted"/>
<dbReference type="CTD" id="79949"/>
<dbReference type="PROSITE" id="PS50003">
    <property type="entry name" value="PH_DOMAIN"/>
    <property type="match status" value="1"/>
</dbReference>
<dbReference type="InterPro" id="IPR001849">
    <property type="entry name" value="PH_domain"/>
</dbReference>
<reference evidence="4" key="1">
    <citation type="submission" date="2025-08" db="UniProtKB">
        <authorList>
            <consortium name="RefSeq"/>
        </authorList>
    </citation>
    <scope>IDENTIFICATION</scope>
</reference>
<dbReference type="SMART" id="SM00233">
    <property type="entry name" value="PH"/>
    <property type="match status" value="1"/>
</dbReference>
<dbReference type="RefSeq" id="XP_023571356.1">
    <property type="nucleotide sequence ID" value="XM_023715588.1"/>
</dbReference>
<dbReference type="GeneID" id="101591761"/>
<dbReference type="PANTHER" id="PTHR47014:SF1">
    <property type="entry name" value="PLECKSTRIN HOMOLOGY DOMAIN-CONTAINING FAMILY S MEMBER 1"/>
    <property type="match status" value="1"/>
</dbReference>
<feature type="compositionally biased region" description="Low complexity" evidence="1">
    <location>
        <begin position="182"/>
        <end position="191"/>
    </location>
</feature>
<feature type="domain" description="PH" evidence="2">
    <location>
        <begin position="39"/>
        <end position="154"/>
    </location>
</feature>
<feature type="region of interest" description="Disordered" evidence="1">
    <location>
        <begin position="246"/>
        <end position="267"/>
    </location>
</feature>
<dbReference type="Proteomes" id="UP000515203">
    <property type="component" value="Unplaced"/>
</dbReference>
<sequence>MVRVNRRSSGDLGTEHFSEKWTSEPSASSKQFAFYYGNEIYKQDYFIKSPPPQLFSSTGSWKRRFFILSKSGEKRLSLAYYKDSHHRGSIEIDQSSRVEVGITIPEKLQSVQKMFKCQPDQVMSIRTTNRDYFLIAEDREKIKDWVSFLSSFCRGIIATHQHTEDVPCLQQKQSQGGGGGKQASTQGLSDDSGGDRDGCSLADKRPTSDPSLSFNPSRTLNSVSPTSSRTSLPDMHLMEKSLPGFGQARLSRVSSSEADEDTEEDSHYLTPRSVLLELDDVIDTNDSGESVELGCPNEEVEHDYMPMKSFNIPDESHVETLNVFLSPFDVINYLALIQASGRICVAQWGGPPQLGCLFSHGDHVLAVNGMKPQSLEEVSLFLTRSIQKEKVKLTIGRIQNSEKFHAMSCTCSLKNQGDVPVPRDESELEKTLPKRSPAFKKVQRKGAGE</sequence>
<accession>A0A6P6EGE8</accession>
<name>A0A6P6EGE8_OCTDE</name>
<feature type="region of interest" description="Disordered" evidence="1">
    <location>
        <begin position="168"/>
        <end position="234"/>
    </location>
</feature>
<dbReference type="PANTHER" id="PTHR47014">
    <property type="entry name" value="PLECKSTRIN HOMOLOGY DOMAIN-CONTAINING FAMILY S MEMBER 1"/>
    <property type="match status" value="1"/>
</dbReference>
<dbReference type="AlphaFoldDB" id="A0A6P6EGE8"/>
<evidence type="ECO:0000313" key="3">
    <source>
        <dbReference type="Proteomes" id="UP000515203"/>
    </source>
</evidence>
<gene>
    <name evidence="4" type="primary">Plekhs1</name>
</gene>
<dbReference type="InterPro" id="IPR011993">
    <property type="entry name" value="PH-like_dom_sf"/>
</dbReference>
<organism evidence="3 4">
    <name type="scientific">Octodon degus</name>
    <name type="common">Degu</name>
    <name type="synonym">Sciurus degus</name>
    <dbReference type="NCBI Taxonomy" id="10160"/>
    <lineage>
        <taxon>Eukaryota</taxon>
        <taxon>Metazoa</taxon>
        <taxon>Chordata</taxon>
        <taxon>Craniata</taxon>
        <taxon>Vertebrata</taxon>
        <taxon>Euteleostomi</taxon>
        <taxon>Mammalia</taxon>
        <taxon>Eutheria</taxon>
        <taxon>Euarchontoglires</taxon>
        <taxon>Glires</taxon>
        <taxon>Rodentia</taxon>
        <taxon>Hystricomorpha</taxon>
        <taxon>Octodontidae</taxon>
        <taxon>Octodon</taxon>
    </lineage>
</organism>
<dbReference type="Gene3D" id="2.30.29.30">
    <property type="entry name" value="Pleckstrin-homology domain (PH domain)/Phosphotyrosine-binding domain (PTB)"/>
    <property type="match status" value="1"/>
</dbReference>
<dbReference type="SUPFAM" id="SSF50729">
    <property type="entry name" value="PH domain-like"/>
    <property type="match status" value="1"/>
</dbReference>
<evidence type="ECO:0000313" key="4">
    <source>
        <dbReference type="RefSeq" id="XP_023571356.1"/>
    </source>
</evidence>
<protein>
    <submittedName>
        <fullName evidence="4">Pleckstrin homology domain-containing family S member 1 isoform X4</fullName>
    </submittedName>
</protein>
<feature type="region of interest" description="Disordered" evidence="1">
    <location>
        <begin position="418"/>
        <end position="449"/>
    </location>
</feature>
<evidence type="ECO:0000256" key="1">
    <source>
        <dbReference type="SAM" id="MobiDB-lite"/>
    </source>
</evidence>